<dbReference type="GO" id="GO:0008892">
    <property type="term" value="F:guanine deaminase activity"/>
    <property type="evidence" value="ECO:0007669"/>
    <property type="project" value="UniProtKB-UniRule"/>
</dbReference>
<keyword evidence="12" id="KW-1185">Reference proteome</keyword>
<dbReference type="GO" id="GO:0006147">
    <property type="term" value="P:guanine catabolic process"/>
    <property type="evidence" value="ECO:0007669"/>
    <property type="project" value="UniProtKB-UniRule"/>
</dbReference>
<dbReference type="FunFam" id="3.20.20.140:FF:000022">
    <property type="entry name" value="Guanine deaminase"/>
    <property type="match status" value="1"/>
</dbReference>
<evidence type="ECO:0000256" key="2">
    <source>
        <dbReference type="ARBA" id="ARBA00006745"/>
    </source>
</evidence>
<comment type="function">
    <text evidence="8">Catalyzes the hydrolytic deamination of guanine, producing xanthine and ammonia.</text>
</comment>
<evidence type="ECO:0000256" key="6">
    <source>
        <dbReference type="ARBA" id="ARBA00022833"/>
    </source>
</evidence>
<dbReference type="Gene3D" id="2.30.40.10">
    <property type="entry name" value="Urease, subunit C, domain 1"/>
    <property type="match status" value="1"/>
</dbReference>
<protein>
    <recommendedName>
        <fullName evidence="3 7">Guanine deaminase</fullName>
        <shortName evidence="8">Guanase</shortName>
        <ecNumber evidence="3 7">3.5.4.3</ecNumber>
    </recommendedName>
    <alternativeName>
        <fullName evidence="8">Guanine aminohydrolase</fullName>
    </alternativeName>
</protein>
<keyword evidence="6 8" id="KW-0862">Zinc</keyword>
<evidence type="ECO:0000259" key="9">
    <source>
        <dbReference type="Pfam" id="PF01979"/>
    </source>
</evidence>
<dbReference type="NCBIfam" id="NF006679">
    <property type="entry name" value="PRK09228.1"/>
    <property type="match status" value="1"/>
</dbReference>
<dbReference type="Gene3D" id="3.20.20.140">
    <property type="entry name" value="Metal-dependent hydrolases"/>
    <property type="match status" value="1"/>
</dbReference>
<evidence type="ECO:0000313" key="12">
    <source>
        <dbReference type="Proteomes" id="UP000244932"/>
    </source>
</evidence>
<sequence length="432" mass="46905">MTARLLLGQTLEFTANPFLEGKDSARHRERGGILIEHGVIVAVDQAETLRSDHPEAEVVDHGMDLILPGFVDAHVHYPQTGIIASWGRRLIDWLNTYTFPEESRFGDQDYADRMAALYLDFSLANGITTAASYCTIHPESVDALMGQAAKRGMRMVAGKVMMDRNAPDTLRDDAQTGYDQSKALLQRWHGRDRLSYAITPRFAPTSTPAQLEAAGALWAEHPDCAMQTHLSEQHEEIALVRELFPQDPDYFGVYERFGLTGPGAIMGHAIHLQPREIEAMASTGTGVAHCPTSNAFIGSGPQCDVRGLVERGIPVGLATDVGGGSSFSMLHTMAAAYEMGQLRGDSLHARELLWLATGGAAEVLRLDGKVGRLAAGVEADLTVIDLASTPIIAERASRARDIWDALFATIMLGDDRAIARTYVAGKPVEQMG</sequence>
<proteinExistence type="inferred from homology"/>
<name>A0A2R8AEF1_9RHOB</name>
<dbReference type="SUPFAM" id="SSF51556">
    <property type="entry name" value="Metallo-dependent hydrolases"/>
    <property type="match status" value="1"/>
</dbReference>
<dbReference type="Pfam" id="PF01979">
    <property type="entry name" value="Amidohydro_1"/>
    <property type="match status" value="1"/>
</dbReference>
<dbReference type="GO" id="GO:0005829">
    <property type="term" value="C:cytosol"/>
    <property type="evidence" value="ECO:0007669"/>
    <property type="project" value="TreeGrafter"/>
</dbReference>
<dbReference type="NCBIfam" id="TIGR02967">
    <property type="entry name" value="guan_deamin"/>
    <property type="match status" value="1"/>
</dbReference>
<evidence type="ECO:0000256" key="3">
    <source>
        <dbReference type="ARBA" id="ARBA00012781"/>
    </source>
</evidence>
<comment type="catalytic activity">
    <reaction evidence="8">
        <text>guanine + H2O + H(+) = xanthine + NH4(+)</text>
        <dbReference type="Rhea" id="RHEA:14665"/>
        <dbReference type="ChEBI" id="CHEBI:15377"/>
        <dbReference type="ChEBI" id="CHEBI:15378"/>
        <dbReference type="ChEBI" id="CHEBI:16235"/>
        <dbReference type="ChEBI" id="CHEBI:17712"/>
        <dbReference type="ChEBI" id="CHEBI:28938"/>
        <dbReference type="EC" id="3.5.4.3"/>
    </reaction>
</comment>
<dbReference type="PANTHER" id="PTHR11271">
    <property type="entry name" value="GUANINE DEAMINASE"/>
    <property type="match status" value="1"/>
</dbReference>
<evidence type="ECO:0000259" key="10">
    <source>
        <dbReference type="Pfam" id="PF22039"/>
    </source>
</evidence>
<dbReference type="PANTHER" id="PTHR11271:SF6">
    <property type="entry name" value="GUANINE DEAMINASE"/>
    <property type="match status" value="1"/>
</dbReference>
<dbReference type="InterPro" id="IPR011059">
    <property type="entry name" value="Metal-dep_hydrolase_composite"/>
</dbReference>
<evidence type="ECO:0000256" key="8">
    <source>
        <dbReference type="RuleBase" id="RU366009"/>
    </source>
</evidence>
<comment type="cofactor">
    <cofactor evidence="8">
        <name>Zn(2+)</name>
        <dbReference type="ChEBI" id="CHEBI:29105"/>
    </cofactor>
    <text evidence="8">Binds 1 zinc ion per subunit.</text>
</comment>
<dbReference type="GO" id="GO:0008270">
    <property type="term" value="F:zinc ion binding"/>
    <property type="evidence" value="ECO:0007669"/>
    <property type="project" value="UniProtKB-UniRule"/>
</dbReference>
<accession>A0A2R8AEF1</accession>
<dbReference type="Pfam" id="PF22039">
    <property type="entry name" value="HUTI_composite_bact"/>
    <property type="match status" value="1"/>
</dbReference>
<dbReference type="InterPro" id="IPR006680">
    <property type="entry name" value="Amidohydro-rel"/>
</dbReference>
<evidence type="ECO:0000256" key="7">
    <source>
        <dbReference type="NCBIfam" id="TIGR02967"/>
    </source>
</evidence>
<reference evidence="11 12" key="1">
    <citation type="submission" date="2018-03" db="EMBL/GenBank/DDBJ databases">
        <authorList>
            <person name="Keele B.F."/>
        </authorList>
    </citation>
    <scope>NUCLEOTIDE SEQUENCE [LARGE SCALE GENOMIC DNA]</scope>
    <source>
        <strain evidence="11 12">CeCT 8812</strain>
    </source>
</reference>
<evidence type="ECO:0000256" key="4">
    <source>
        <dbReference type="ARBA" id="ARBA00022723"/>
    </source>
</evidence>
<evidence type="ECO:0000256" key="5">
    <source>
        <dbReference type="ARBA" id="ARBA00022801"/>
    </source>
</evidence>
<dbReference type="UniPathway" id="UPA00603">
    <property type="reaction ID" value="UER00660"/>
</dbReference>
<dbReference type="EMBL" id="OMKW01000004">
    <property type="protein sequence ID" value="SPF30607.1"/>
    <property type="molecule type" value="Genomic_DNA"/>
</dbReference>
<dbReference type="RefSeq" id="WP_108783329.1">
    <property type="nucleotide sequence ID" value="NZ_OMKW01000004.1"/>
</dbReference>
<keyword evidence="4 8" id="KW-0479">Metal-binding</keyword>
<dbReference type="InterPro" id="IPR014311">
    <property type="entry name" value="Guanine_deaminase"/>
</dbReference>
<dbReference type="SUPFAM" id="SSF51338">
    <property type="entry name" value="Composite domain of metallo-dependent hydrolases"/>
    <property type="match status" value="1"/>
</dbReference>
<keyword evidence="5 8" id="KW-0378">Hydrolase</keyword>
<evidence type="ECO:0000313" key="11">
    <source>
        <dbReference type="EMBL" id="SPF30607.1"/>
    </source>
</evidence>
<dbReference type="OrthoDB" id="9787621at2"/>
<evidence type="ECO:0000256" key="1">
    <source>
        <dbReference type="ARBA" id="ARBA00004984"/>
    </source>
</evidence>
<dbReference type="InterPro" id="IPR032466">
    <property type="entry name" value="Metal_Hydrolase"/>
</dbReference>
<feature type="domain" description="Amidohydrolase-related" evidence="9">
    <location>
        <begin position="66"/>
        <end position="428"/>
    </location>
</feature>
<feature type="domain" description="Aminodeoxyfutalosine deaminase/Imidazolonepropionase-like composite" evidence="10">
    <location>
        <begin position="31"/>
        <end position="56"/>
    </location>
</feature>
<comment type="similarity">
    <text evidence="2 8">Belongs to the metallo-dependent hydrolases superfamily. ATZ/TRZ family.</text>
</comment>
<dbReference type="InterPro" id="IPR054418">
    <property type="entry name" value="MQNX/HUTI_composite_N"/>
</dbReference>
<comment type="pathway">
    <text evidence="1 8">Purine metabolism; guanine degradation; xanthine from guanine: step 1/1.</text>
</comment>
<dbReference type="CDD" id="cd01303">
    <property type="entry name" value="GDEase"/>
    <property type="match status" value="1"/>
</dbReference>
<gene>
    <name evidence="11" type="primary">guaD_2</name>
    <name evidence="11" type="ORF">POI8812_02947</name>
</gene>
<dbReference type="Proteomes" id="UP000244932">
    <property type="component" value="Unassembled WGS sequence"/>
</dbReference>
<dbReference type="InterPro" id="IPR051607">
    <property type="entry name" value="Metallo-dep_hydrolases"/>
</dbReference>
<dbReference type="EC" id="3.5.4.3" evidence="3 7"/>
<dbReference type="AlphaFoldDB" id="A0A2R8AEF1"/>
<organism evidence="11 12">
    <name type="scientific">Pontivivens insulae</name>
    <dbReference type="NCBI Taxonomy" id="1639689"/>
    <lineage>
        <taxon>Bacteria</taxon>
        <taxon>Pseudomonadati</taxon>
        <taxon>Pseudomonadota</taxon>
        <taxon>Alphaproteobacteria</taxon>
        <taxon>Rhodobacterales</taxon>
        <taxon>Paracoccaceae</taxon>
        <taxon>Pontivivens</taxon>
    </lineage>
</organism>